<keyword evidence="2" id="KW-0378">Hydrolase</keyword>
<name>A0ABR8PL72_9BACL</name>
<dbReference type="SMART" id="SM00475">
    <property type="entry name" value="53EXOc"/>
    <property type="match status" value="1"/>
</dbReference>
<evidence type="ECO:0000256" key="5">
    <source>
        <dbReference type="ARBA" id="ARBA00050026"/>
    </source>
</evidence>
<keyword evidence="7" id="KW-0269">Exonuclease</keyword>
<dbReference type="InterPro" id="IPR036279">
    <property type="entry name" value="5-3_exonuclease_C_sf"/>
</dbReference>
<reference evidence="7 8" key="1">
    <citation type="submission" date="2020-08" db="EMBL/GenBank/DDBJ databases">
        <title>A Genomic Blueprint of the Chicken Gut Microbiome.</title>
        <authorList>
            <person name="Gilroy R."/>
            <person name="Ravi A."/>
            <person name="Getino M."/>
            <person name="Pursley I."/>
            <person name="Horton D.L."/>
            <person name="Alikhan N.-F."/>
            <person name="Baker D."/>
            <person name="Gharbi K."/>
            <person name="Hall N."/>
            <person name="Watson M."/>
            <person name="Adriaenssens E.M."/>
            <person name="Foster-Nyarko E."/>
            <person name="Jarju S."/>
            <person name="Secka A."/>
            <person name="Antonio M."/>
            <person name="Oren A."/>
            <person name="Chaudhuri R."/>
            <person name="La Ragione R.M."/>
            <person name="Hildebrand F."/>
            <person name="Pallen M.J."/>
        </authorList>
    </citation>
    <scope>NUCLEOTIDE SEQUENCE [LARGE SCALE GENOMIC DNA]</scope>
    <source>
        <strain evidence="7 8">Sa3CUA8</strain>
    </source>
</reference>
<evidence type="ECO:0000313" key="8">
    <source>
        <dbReference type="Proteomes" id="UP000659496"/>
    </source>
</evidence>
<accession>A0ABR8PL72</accession>
<evidence type="ECO:0000256" key="4">
    <source>
        <dbReference type="ARBA" id="ARBA00049957"/>
    </source>
</evidence>
<dbReference type="InterPro" id="IPR020046">
    <property type="entry name" value="5-3_exonucl_a-hlix_arch_N"/>
</dbReference>
<dbReference type="PANTHER" id="PTHR42646">
    <property type="entry name" value="FLAP ENDONUCLEASE XNI"/>
    <property type="match status" value="1"/>
</dbReference>
<dbReference type="InterPro" id="IPR008918">
    <property type="entry name" value="HhH2"/>
</dbReference>
<comment type="caution">
    <text evidence="7">The sequence shown here is derived from an EMBL/GenBank/DDBJ whole genome shotgun (WGS) entry which is preliminary data.</text>
</comment>
<comment type="function">
    <text evidence="4">5'-3' exonuclease acting preferentially on double-stranded DNA.</text>
</comment>
<dbReference type="Pfam" id="PF02739">
    <property type="entry name" value="5_3_exonuc_N"/>
    <property type="match status" value="1"/>
</dbReference>
<dbReference type="PANTHER" id="PTHR42646:SF2">
    <property type="entry name" value="5'-3' EXONUCLEASE FAMILY PROTEIN"/>
    <property type="match status" value="1"/>
</dbReference>
<dbReference type="EMBL" id="JACSQY010000008">
    <property type="protein sequence ID" value="MBD7908890.1"/>
    <property type="molecule type" value="Genomic_DNA"/>
</dbReference>
<dbReference type="GO" id="GO:0004527">
    <property type="term" value="F:exonuclease activity"/>
    <property type="evidence" value="ECO:0007669"/>
    <property type="project" value="UniProtKB-KW"/>
</dbReference>
<dbReference type="RefSeq" id="WP_191690483.1">
    <property type="nucleotide sequence ID" value="NZ_JACSQY010000008.1"/>
</dbReference>
<organism evidence="7 8">
    <name type="scientific">Sporosarcina gallistercoris</name>
    <dbReference type="NCBI Taxonomy" id="2762245"/>
    <lineage>
        <taxon>Bacteria</taxon>
        <taxon>Bacillati</taxon>
        <taxon>Bacillota</taxon>
        <taxon>Bacilli</taxon>
        <taxon>Bacillales</taxon>
        <taxon>Caryophanaceae</taxon>
        <taxon>Sporosarcina</taxon>
    </lineage>
</organism>
<feature type="domain" description="5'-3' exonuclease" evidence="6">
    <location>
        <begin position="4"/>
        <end position="267"/>
    </location>
</feature>
<evidence type="ECO:0000313" key="7">
    <source>
        <dbReference type="EMBL" id="MBD7908890.1"/>
    </source>
</evidence>
<evidence type="ECO:0000256" key="1">
    <source>
        <dbReference type="ARBA" id="ARBA00022722"/>
    </source>
</evidence>
<protein>
    <recommendedName>
        <fullName evidence="5">5'-3' exonuclease</fullName>
    </recommendedName>
</protein>
<keyword evidence="8" id="KW-1185">Reference proteome</keyword>
<dbReference type="SUPFAM" id="SSF47807">
    <property type="entry name" value="5' to 3' exonuclease, C-terminal subdomain"/>
    <property type="match status" value="1"/>
</dbReference>
<dbReference type="InterPro" id="IPR020045">
    <property type="entry name" value="DNA_polI_H3TH"/>
</dbReference>
<evidence type="ECO:0000256" key="2">
    <source>
        <dbReference type="ARBA" id="ARBA00022801"/>
    </source>
</evidence>
<dbReference type="CDD" id="cd09859">
    <property type="entry name" value="PIN_53EXO"/>
    <property type="match status" value="1"/>
</dbReference>
<dbReference type="InterPro" id="IPR029060">
    <property type="entry name" value="PIN-like_dom_sf"/>
</dbReference>
<dbReference type="SUPFAM" id="SSF88723">
    <property type="entry name" value="PIN domain-like"/>
    <property type="match status" value="1"/>
</dbReference>
<keyword evidence="3" id="KW-0238">DNA-binding</keyword>
<dbReference type="Gene3D" id="3.40.50.1010">
    <property type="entry name" value="5'-nuclease"/>
    <property type="match status" value="1"/>
</dbReference>
<proteinExistence type="predicted"/>
<evidence type="ECO:0000256" key="3">
    <source>
        <dbReference type="ARBA" id="ARBA00023125"/>
    </source>
</evidence>
<dbReference type="SMART" id="SM00279">
    <property type="entry name" value="HhH2"/>
    <property type="match status" value="1"/>
</dbReference>
<gene>
    <name evidence="7" type="ORF">H9659_11155</name>
</gene>
<dbReference type="Pfam" id="PF01367">
    <property type="entry name" value="5_3_exonuc"/>
    <property type="match status" value="1"/>
</dbReference>
<dbReference type="Proteomes" id="UP000659496">
    <property type="component" value="Unassembled WGS sequence"/>
</dbReference>
<sequence length="311" mass="34694">MSTERPHILIVDGMALLFRSFFATAVRKQFQYNEDGIPTNGVQGFLRHTLTAATLFQPTHLAVCWDMGAVTFRNDLYEGYKANRPAPAPELVPQFDMARQASEAMGWKNYGIEGMEADDLIGSLVKTWKEDADLTIVSGDKDLLQLLAPSVQIALTKKGHSIYDVYTETRFIEEYGMTPAQFIDYKAFIGDTSDGYPGVKGIGPKTALKLIQTYGTAEKVVESLDKLTSSEKNKIEENLPMLHISKELATIHCEVDLGNTLEPLEIPDYNEHTLNHLRAHGLNAVVKQLATVELNAKIRGDLYERIADPFK</sequence>
<dbReference type="InterPro" id="IPR002421">
    <property type="entry name" value="5-3_exonuclease"/>
</dbReference>
<dbReference type="Gene3D" id="1.10.150.20">
    <property type="entry name" value="5' to 3' exonuclease, C-terminal subdomain"/>
    <property type="match status" value="1"/>
</dbReference>
<dbReference type="InterPro" id="IPR038969">
    <property type="entry name" value="FEN"/>
</dbReference>
<dbReference type="CDD" id="cd09898">
    <property type="entry name" value="H3TH_53EXO"/>
    <property type="match status" value="1"/>
</dbReference>
<keyword evidence="1" id="KW-0540">Nuclease</keyword>
<evidence type="ECO:0000259" key="6">
    <source>
        <dbReference type="SMART" id="SM00475"/>
    </source>
</evidence>